<protein>
    <submittedName>
        <fullName evidence="1">Uncharacterized protein</fullName>
    </submittedName>
</protein>
<organism evidence="1 2">
    <name type="scientific">Patagioenas fasciata monilis</name>
    <dbReference type="NCBI Taxonomy" id="372326"/>
    <lineage>
        <taxon>Eukaryota</taxon>
        <taxon>Metazoa</taxon>
        <taxon>Chordata</taxon>
        <taxon>Craniata</taxon>
        <taxon>Vertebrata</taxon>
        <taxon>Euteleostomi</taxon>
        <taxon>Archelosauria</taxon>
        <taxon>Archosauria</taxon>
        <taxon>Dinosauria</taxon>
        <taxon>Saurischia</taxon>
        <taxon>Theropoda</taxon>
        <taxon>Coelurosauria</taxon>
        <taxon>Aves</taxon>
        <taxon>Neognathae</taxon>
        <taxon>Neoaves</taxon>
        <taxon>Columbimorphae</taxon>
        <taxon>Columbiformes</taxon>
        <taxon>Columbidae</taxon>
        <taxon>Patagioenas</taxon>
    </lineage>
</organism>
<evidence type="ECO:0000313" key="1">
    <source>
        <dbReference type="EMBL" id="OPJ70129.1"/>
    </source>
</evidence>
<gene>
    <name evidence="1" type="ORF">AV530_019355</name>
</gene>
<sequence>MRGLSEKRSVCKEYKQHVPTTHTKRPQCTYLQEEVKSAGRSEVCRKRECSCSVDLRYTLELGLNQPK</sequence>
<proteinExistence type="predicted"/>
<dbReference type="Proteomes" id="UP000190648">
    <property type="component" value="Unassembled WGS sequence"/>
</dbReference>
<dbReference type="AlphaFoldDB" id="A0A1V4JDC9"/>
<keyword evidence="2" id="KW-1185">Reference proteome</keyword>
<reference evidence="1 2" key="1">
    <citation type="submission" date="2016-02" db="EMBL/GenBank/DDBJ databases">
        <title>Band-tailed pigeon sequencing and assembly.</title>
        <authorList>
            <person name="Soares A.E."/>
            <person name="Novak B.J."/>
            <person name="Rice E.S."/>
            <person name="O'Connell B."/>
            <person name="Chang D."/>
            <person name="Weber S."/>
            <person name="Shapiro B."/>
        </authorList>
    </citation>
    <scope>NUCLEOTIDE SEQUENCE [LARGE SCALE GENOMIC DNA]</scope>
    <source>
        <strain evidence="1">BTP2013</strain>
        <tissue evidence="1">Blood</tissue>
    </source>
</reference>
<comment type="caution">
    <text evidence="1">The sequence shown here is derived from an EMBL/GenBank/DDBJ whole genome shotgun (WGS) entry which is preliminary data.</text>
</comment>
<evidence type="ECO:0000313" key="2">
    <source>
        <dbReference type="Proteomes" id="UP000190648"/>
    </source>
</evidence>
<name>A0A1V4JDC9_PATFA</name>
<accession>A0A1V4JDC9</accession>
<dbReference type="EMBL" id="LSYS01007908">
    <property type="protein sequence ID" value="OPJ70129.1"/>
    <property type="molecule type" value="Genomic_DNA"/>
</dbReference>